<reference evidence="9 10" key="1">
    <citation type="submission" date="2024-01" db="EMBL/GenBank/DDBJ databases">
        <authorList>
            <person name="Allen C."/>
            <person name="Tagirdzhanova G."/>
        </authorList>
    </citation>
    <scope>NUCLEOTIDE SEQUENCE [LARGE SCALE GENOMIC DNA]</scope>
</reference>
<proteinExistence type="inferred from homology"/>
<dbReference type="Proteomes" id="UP001642405">
    <property type="component" value="Unassembled WGS sequence"/>
</dbReference>
<feature type="domain" description="Helicase ATP-binding" evidence="7">
    <location>
        <begin position="877"/>
        <end position="1037"/>
    </location>
</feature>
<dbReference type="InterPro" id="IPR027417">
    <property type="entry name" value="P-loop_NTPase"/>
</dbReference>
<dbReference type="Gene3D" id="3.40.50.300">
    <property type="entry name" value="P-loop containing nucleotide triphosphate hydrolases"/>
    <property type="match status" value="2"/>
</dbReference>
<evidence type="ECO:0000259" key="7">
    <source>
        <dbReference type="PROSITE" id="PS51192"/>
    </source>
</evidence>
<name>A0ABP0CZI4_9PEZI</name>
<organism evidence="9 10">
    <name type="scientific">Sporothrix curviconia</name>
    <dbReference type="NCBI Taxonomy" id="1260050"/>
    <lineage>
        <taxon>Eukaryota</taxon>
        <taxon>Fungi</taxon>
        <taxon>Dikarya</taxon>
        <taxon>Ascomycota</taxon>
        <taxon>Pezizomycotina</taxon>
        <taxon>Sordariomycetes</taxon>
        <taxon>Sordariomycetidae</taxon>
        <taxon>Ophiostomatales</taxon>
        <taxon>Ophiostomataceae</taxon>
        <taxon>Sporothrix</taxon>
    </lineage>
</organism>
<dbReference type="InterPro" id="IPR013087">
    <property type="entry name" value="Znf_C2H2_type"/>
</dbReference>
<dbReference type="EC" id="5.6.2.4" evidence="5"/>
<dbReference type="PANTHER" id="PTHR13710">
    <property type="entry name" value="DNA HELICASE RECQ FAMILY MEMBER"/>
    <property type="match status" value="1"/>
</dbReference>
<evidence type="ECO:0000259" key="8">
    <source>
        <dbReference type="PROSITE" id="PS51194"/>
    </source>
</evidence>
<dbReference type="EMBL" id="CAWUHB010000161">
    <property type="protein sequence ID" value="CAK7237488.1"/>
    <property type="molecule type" value="Genomic_DNA"/>
</dbReference>
<evidence type="ECO:0000256" key="4">
    <source>
        <dbReference type="ARBA" id="ARBA00034617"/>
    </source>
</evidence>
<dbReference type="InterPro" id="IPR022698">
    <property type="entry name" value="OrsD"/>
</dbReference>
<evidence type="ECO:0000256" key="5">
    <source>
        <dbReference type="ARBA" id="ARBA00034808"/>
    </source>
</evidence>
<keyword evidence="3" id="KW-0067">ATP-binding</keyword>
<gene>
    <name evidence="9" type="ORF">SCUCBS95973_009973</name>
</gene>
<dbReference type="PROSITE" id="PS51194">
    <property type="entry name" value="HELICASE_CTER"/>
    <property type="match status" value="1"/>
</dbReference>
<dbReference type="PROSITE" id="PS51192">
    <property type="entry name" value="HELICASE_ATP_BIND_1"/>
    <property type="match status" value="1"/>
</dbReference>
<evidence type="ECO:0000256" key="2">
    <source>
        <dbReference type="ARBA" id="ARBA00022741"/>
    </source>
</evidence>
<dbReference type="SUPFAM" id="SSF52540">
    <property type="entry name" value="P-loop containing nucleoside triphosphate hydrolases"/>
    <property type="match status" value="1"/>
</dbReference>
<dbReference type="Pfam" id="PF00271">
    <property type="entry name" value="Helicase_C"/>
    <property type="match status" value="1"/>
</dbReference>
<dbReference type="InterPro" id="IPR011545">
    <property type="entry name" value="DEAD/DEAH_box_helicase_dom"/>
</dbReference>
<protein>
    <recommendedName>
        <fullName evidence="5">DNA 3'-5' helicase</fullName>
        <ecNumber evidence="5">5.6.2.4</ecNumber>
    </recommendedName>
</protein>
<dbReference type="SMART" id="SM00487">
    <property type="entry name" value="DEXDc"/>
    <property type="match status" value="1"/>
</dbReference>
<evidence type="ECO:0000256" key="3">
    <source>
        <dbReference type="ARBA" id="ARBA00022840"/>
    </source>
</evidence>
<dbReference type="Pfam" id="PF00270">
    <property type="entry name" value="DEAD"/>
    <property type="match status" value="1"/>
</dbReference>
<dbReference type="Pfam" id="PF12013">
    <property type="entry name" value="OrsD"/>
    <property type="match status" value="1"/>
</dbReference>
<dbReference type="SMART" id="SM00490">
    <property type="entry name" value="HELICc"/>
    <property type="match status" value="1"/>
</dbReference>
<evidence type="ECO:0000313" key="9">
    <source>
        <dbReference type="EMBL" id="CAK7237488.1"/>
    </source>
</evidence>
<comment type="catalytic activity">
    <reaction evidence="4">
        <text>Couples ATP hydrolysis with the unwinding of duplex DNA by translocating in the 3'-5' direction.</text>
        <dbReference type="EC" id="5.6.2.4"/>
    </reaction>
</comment>
<dbReference type="InterPro" id="IPR001650">
    <property type="entry name" value="Helicase_C-like"/>
</dbReference>
<accession>A0ABP0CZI4</accession>
<dbReference type="PROSITE" id="PS00028">
    <property type="entry name" value="ZINC_FINGER_C2H2_1"/>
    <property type="match status" value="1"/>
</dbReference>
<keyword evidence="10" id="KW-1185">Reference proteome</keyword>
<comment type="similarity">
    <text evidence="1">Belongs to the helicase family. RecQ subfamily.</text>
</comment>
<feature type="region of interest" description="Disordered" evidence="6">
    <location>
        <begin position="737"/>
        <end position="780"/>
    </location>
</feature>
<feature type="domain" description="Helicase C-terminal" evidence="8">
    <location>
        <begin position="1066"/>
        <end position="1211"/>
    </location>
</feature>
<evidence type="ECO:0000256" key="6">
    <source>
        <dbReference type="SAM" id="MobiDB-lite"/>
    </source>
</evidence>
<comment type="caution">
    <text evidence="9">The sequence shown here is derived from an EMBL/GenBank/DDBJ whole genome shotgun (WGS) entry which is preliminary data.</text>
</comment>
<evidence type="ECO:0000313" key="10">
    <source>
        <dbReference type="Proteomes" id="UP001642405"/>
    </source>
</evidence>
<keyword evidence="2" id="KW-0547">Nucleotide-binding</keyword>
<evidence type="ECO:0000256" key="1">
    <source>
        <dbReference type="ARBA" id="ARBA00005446"/>
    </source>
</evidence>
<sequence length="1262" mass="140365">MDTFLFHTGFQVAICATCQKAVTKTQLQSHVAAHDTKQVYPTDPHTVRAWATAHPTLLPDQKAARPLVATCFANPPPPVPFLAGPYDDGLLCSPCALLVRSVDSIQKHFRTKHGWTNPWSRGRPAKHANGSRDVPWESNVRCQRLWSSGPASSYFPVSAADVATALTQTPLVRPPQEQFLAVVRRRTADKERAPRLIRSAEHDHWEQPDRWLARTGWARFLEGQDAARLYESKLLAAPTPRLQVLWEMVDDLVRAAEALMRRTDNIGALYELARKQAGEQKPAAPFPLARQDATLDKYATTWKQVLSILVRKEGIDPAGVAASRGLLREQDLYDDVEELLDTLPKRPFDDAALYKLACWCLSLLGTPYDDNPFHAPLLAAMAVLAVREDGGFLEPHLYTRNISAVLTVARLFILWTARYEHTLQTNGGDNGGDNDTTIAGVISWDGDTVSYDNVSFSLHTFRVSLQNMITELEKQVAALLFWDSPYETMPSIDLAQIKDDRSIVEAGESFLTHPANARLDATYETLLRRVLASPTHRQTWCRYSDEMYTPDMEIPFHRGALAAYEDAIVAFLRLLLVVAHLTGGQPGRAPEILTVRYLNTAEGGVRNLFLSYGHVVLATWNTKTSQSLAQDKVVYRFLPARVSEVVVRYVAHVVPFVETVREMMLGQLAYDETGVRNPYLWGCLDEQHRARPWPRDRLSRHLRAASALYVGTAFSVAQWRHLAIAITNRYLRTLPADDDRTAQKRKRGGSPYDGRPNDGDANSSDDDDDNNNPYDAQASHSTRTAGLVYGRLTFQGTLGTAHGQERYFRTSTQWHNLLRVGTPGSSRTGGAWAFDDDDATAQQQRLQAVAETSLATGLAMVCGPGAQFRGQQAAVLAHIVQGTSPLLWVAGTGSGKSLAFLLPAAVRPDGMTVVVVPLLVLQSDLVRRCQAASIRCAVWSNTNKTPDATLVFCTPENATNTAFSAFLRRQARLHQLDRIVYDECHAVLESRASFRPAIQLVFRTMLALPVQHVWLTATLPPAEETDFFRRVNVLQATTTLVREPTKRPTLSYAVHILQDADSRDATLRFLLRTARTDRRRAIVFCPAVSMAVEVATMLDAPVFHAKSGTSVDEKEAIVRAWAADEARGPIIATSALGAGLDVPDVALVVHCGMPWSLRDFAQESGRAGRDPDRPARPLLSPQEYIDKARKQQALNAARQDQHNKSRTKEAAALVDLLARYRQRRPSYNERYQTPSYDNIASGVGNPRWCVVEKKTIVVLKTY</sequence>
<dbReference type="InterPro" id="IPR014001">
    <property type="entry name" value="Helicase_ATP-bd"/>
</dbReference>
<dbReference type="PANTHER" id="PTHR13710:SF154">
    <property type="entry name" value="RECQ HELICASE, PUTATIVE (AFU_ORTHOLOGUE AFUA_6G14720)-RELATED"/>
    <property type="match status" value="1"/>
</dbReference>